<dbReference type="Proteomes" id="UP001205105">
    <property type="component" value="Unassembled WGS sequence"/>
</dbReference>
<evidence type="ECO:0000313" key="3">
    <source>
        <dbReference type="Proteomes" id="UP001205105"/>
    </source>
</evidence>
<dbReference type="AlphaFoldDB" id="A0AAD5DQ98"/>
<gene>
    <name evidence="2" type="ORF">COHA_005708</name>
</gene>
<organism evidence="2 3">
    <name type="scientific">Chlorella ohadii</name>
    <dbReference type="NCBI Taxonomy" id="2649997"/>
    <lineage>
        <taxon>Eukaryota</taxon>
        <taxon>Viridiplantae</taxon>
        <taxon>Chlorophyta</taxon>
        <taxon>core chlorophytes</taxon>
        <taxon>Trebouxiophyceae</taxon>
        <taxon>Chlorellales</taxon>
        <taxon>Chlorellaceae</taxon>
        <taxon>Chlorella clade</taxon>
        <taxon>Chlorella</taxon>
    </lineage>
</organism>
<reference evidence="2" key="1">
    <citation type="submission" date="2020-11" db="EMBL/GenBank/DDBJ databases">
        <title>Chlorella ohadii genome sequencing and assembly.</title>
        <authorList>
            <person name="Murik O."/>
            <person name="Treves H."/>
            <person name="Kedem I."/>
            <person name="Shotland Y."/>
            <person name="Kaplan A."/>
        </authorList>
    </citation>
    <scope>NUCLEOTIDE SEQUENCE</scope>
    <source>
        <strain evidence="2">1</strain>
    </source>
</reference>
<keyword evidence="1" id="KW-0812">Transmembrane</keyword>
<protein>
    <submittedName>
        <fullName evidence="2">Uncharacterized protein</fullName>
    </submittedName>
</protein>
<keyword evidence="1" id="KW-0472">Membrane</keyword>
<evidence type="ECO:0000313" key="2">
    <source>
        <dbReference type="EMBL" id="KAI7840553.1"/>
    </source>
</evidence>
<name>A0AAD5DQ98_9CHLO</name>
<feature type="transmembrane region" description="Helical" evidence="1">
    <location>
        <begin position="47"/>
        <end position="68"/>
    </location>
</feature>
<evidence type="ECO:0000256" key="1">
    <source>
        <dbReference type="SAM" id="Phobius"/>
    </source>
</evidence>
<proteinExistence type="predicted"/>
<comment type="caution">
    <text evidence="2">The sequence shown here is derived from an EMBL/GenBank/DDBJ whole genome shotgun (WGS) entry which is preliminary data.</text>
</comment>
<sequence length="74" mass="8201">MEGKMGSVEASVQQVKQDVEQIKEAVRPPLRAAEPKERSALNIADRIVMILTKLAYFALLIMLCLLMLRGLTCG</sequence>
<accession>A0AAD5DQ98</accession>
<keyword evidence="3" id="KW-1185">Reference proteome</keyword>
<keyword evidence="1" id="KW-1133">Transmembrane helix</keyword>
<dbReference type="EMBL" id="JADXDR010000078">
    <property type="protein sequence ID" value="KAI7840553.1"/>
    <property type="molecule type" value="Genomic_DNA"/>
</dbReference>